<evidence type="ECO:0000256" key="2">
    <source>
        <dbReference type="SAM" id="SignalP"/>
    </source>
</evidence>
<dbReference type="InterPro" id="IPR042100">
    <property type="entry name" value="Bug_dom1"/>
</dbReference>
<keyword evidence="2" id="KW-0732">Signal</keyword>
<dbReference type="SUPFAM" id="SSF53850">
    <property type="entry name" value="Periplasmic binding protein-like II"/>
    <property type="match status" value="1"/>
</dbReference>
<protein>
    <submittedName>
        <fullName evidence="3">Tripartite tricarboxylate transporter substrate binding protein</fullName>
    </submittedName>
</protein>
<evidence type="ECO:0000313" key="3">
    <source>
        <dbReference type="EMBL" id="MYZ47261.1"/>
    </source>
</evidence>
<dbReference type="InterPro" id="IPR005064">
    <property type="entry name" value="BUG"/>
</dbReference>
<organism evidence="3 4">
    <name type="scientific">Propylenella binzhouense</name>
    <dbReference type="NCBI Taxonomy" id="2555902"/>
    <lineage>
        <taxon>Bacteria</taxon>
        <taxon>Pseudomonadati</taxon>
        <taxon>Pseudomonadota</taxon>
        <taxon>Alphaproteobacteria</taxon>
        <taxon>Hyphomicrobiales</taxon>
        <taxon>Propylenellaceae</taxon>
        <taxon>Propylenella</taxon>
    </lineage>
</organism>
<dbReference type="PIRSF" id="PIRSF017082">
    <property type="entry name" value="YflP"/>
    <property type="match status" value="1"/>
</dbReference>
<accession>A0A964T2G6</accession>
<sequence length="334" mass="35525">MRRDPRYLRRKQMHLSKIRKTVCASLVALAALAGPAAAEFPEKPIKLVVPFGQGGATDQMARLIAPLMEKELGQPIVLINQPGAGGAVGLANLAHARPDGYTIGVGSDSTLAARPLMSKSGYTAESFATIARVVEIPSGVAVRSDSPYKSLGDLVAAMKTKDLTWSSSGIGSGPHLAMAVFLAQNGLKATYVNSNSGQEAMVKLLSGEVAFLSAGGSNFPPMLEDGKGDIRVLGLAAEKRWTYLPDVPTYKEQGFDYLRSQWFGLVAPAGTPDEAVAKMSAAVKGAVENPEFEKRLGTFYFNAAYQDPKTMRGQIEKEAAELKPVLEQAGLVQN</sequence>
<dbReference type="AlphaFoldDB" id="A0A964T2G6"/>
<feature type="signal peptide" evidence="2">
    <location>
        <begin position="1"/>
        <end position="38"/>
    </location>
</feature>
<reference evidence="3" key="1">
    <citation type="submission" date="2019-03" db="EMBL/GenBank/DDBJ databases">
        <title>Afifella sp. nov., isolated from activated sludge.</title>
        <authorList>
            <person name="Li Q."/>
            <person name="Liu Y."/>
        </authorList>
    </citation>
    <scope>NUCLEOTIDE SEQUENCE</scope>
    <source>
        <strain evidence="3">L72</strain>
    </source>
</reference>
<keyword evidence="4" id="KW-1185">Reference proteome</keyword>
<dbReference type="CDD" id="cd07012">
    <property type="entry name" value="PBP2_Bug_TTT"/>
    <property type="match status" value="1"/>
</dbReference>
<dbReference type="Proteomes" id="UP000773614">
    <property type="component" value="Unassembled WGS sequence"/>
</dbReference>
<dbReference type="Gene3D" id="3.40.190.150">
    <property type="entry name" value="Bordetella uptake gene, domain 1"/>
    <property type="match status" value="1"/>
</dbReference>
<dbReference type="EMBL" id="SPKJ01000012">
    <property type="protein sequence ID" value="MYZ47261.1"/>
    <property type="molecule type" value="Genomic_DNA"/>
</dbReference>
<dbReference type="PANTHER" id="PTHR42928">
    <property type="entry name" value="TRICARBOXYLATE-BINDING PROTEIN"/>
    <property type="match status" value="1"/>
</dbReference>
<name>A0A964T2G6_9HYPH</name>
<comment type="caution">
    <text evidence="3">The sequence shown here is derived from an EMBL/GenBank/DDBJ whole genome shotgun (WGS) entry which is preliminary data.</text>
</comment>
<evidence type="ECO:0000256" key="1">
    <source>
        <dbReference type="ARBA" id="ARBA00006987"/>
    </source>
</evidence>
<dbReference type="Gene3D" id="3.40.190.10">
    <property type="entry name" value="Periplasmic binding protein-like II"/>
    <property type="match status" value="1"/>
</dbReference>
<gene>
    <name evidence="3" type="ORF">E4O86_05985</name>
</gene>
<comment type="similarity">
    <text evidence="1">Belongs to the UPF0065 (bug) family.</text>
</comment>
<evidence type="ECO:0000313" key="4">
    <source>
        <dbReference type="Proteomes" id="UP000773614"/>
    </source>
</evidence>
<feature type="chain" id="PRO_5037960685" evidence="2">
    <location>
        <begin position="39"/>
        <end position="334"/>
    </location>
</feature>
<dbReference type="Pfam" id="PF03401">
    <property type="entry name" value="TctC"/>
    <property type="match status" value="1"/>
</dbReference>
<dbReference type="PANTHER" id="PTHR42928:SF5">
    <property type="entry name" value="BLR1237 PROTEIN"/>
    <property type="match status" value="1"/>
</dbReference>
<proteinExistence type="inferred from homology"/>